<protein>
    <submittedName>
        <fullName evidence="3">Uncharacterized protein</fullName>
    </submittedName>
</protein>
<gene>
    <name evidence="3" type="ORF">QE424_001787</name>
</gene>
<accession>A0AAP5AJF9</accession>
<feature type="compositionally biased region" description="Basic and acidic residues" evidence="1">
    <location>
        <begin position="159"/>
        <end position="168"/>
    </location>
</feature>
<keyword evidence="2" id="KW-1133">Transmembrane helix</keyword>
<dbReference type="AlphaFoldDB" id="A0AAP5AJF9"/>
<dbReference type="PROSITE" id="PS51257">
    <property type="entry name" value="PROKAR_LIPOPROTEIN"/>
    <property type="match status" value="1"/>
</dbReference>
<dbReference type="EMBL" id="JAUTAS010000001">
    <property type="protein sequence ID" value="MDQ1108628.1"/>
    <property type="molecule type" value="Genomic_DNA"/>
</dbReference>
<name>A0AAP5AJF9_9GAMM</name>
<evidence type="ECO:0000313" key="3">
    <source>
        <dbReference type="EMBL" id="MDQ1108628.1"/>
    </source>
</evidence>
<comment type="caution">
    <text evidence="3">The sequence shown here is derived from an EMBL/GenBank/DDBJ whole genome shotgun (WGS) entry which is preliminary data.</text>
</comment>
<dbReference type="Proteomes" id="UP001226084">
    <property type="component" value="Unassembled WGS sequence"/>
</dbReference>
<keyword evidence="2" id="KW-0472">Membrane</keyword>
<evidence type="ECO:0000313" key="4">
    <source>
        <dbReference type="Proteomes" id="UP001226084"/>
    </source>
</evidence>
<evidence type="ECO:0000256" key="1">
    <source>
        <dbReference type="SAM" id="MobiDB-lite"/>
    </source>
</evidence>
<keyword evidence="2" id="KW-0812">Transmembrane</keyword>
<evidence type="ECO:0000256" key="2">
    <source>
        <dbReference type="SAM" id="Phobius"/>
    </source>
</evidence>
<feature type="region of interest" description="Disordered" evidence="1">
    <location>
        <begin position="212"/>
        <end position="231"/>
    </location>
</feature>
<sequence>MKEYLIFAAVYLLAGWVHVLRLILLCMPVVTMVGCNRMSESWKEEVRLSDGRLIVVKRIAKGSITRDIAMRATGWKPTEITLRPPRADGTATPPVWRSVLGPARHGLRPGCIDVVGGGHSYVLQHLVRDGPPGLALRAVHLRWRGSVARRAPATGLGRQARESVDRHSPGRRTAHRPGGGQGNALAQGTGPVQVGLNDLENQMLVRHPTWQQPMTSIGGEMGQPYRDGCRA</sequence>
<reference evidence="3" key="1">
    <citation type="submission" date="2023-07" db="EMBL/GenBank/DDBJ databases">
        <title>Functional and genomic diversity of the sorghum phyllosphere microbiome.</title>
        <authorList>
            <person name="Shade A."/>
        </authorList>
    </citation>
    <scope>NUCLEOTIDE SEQUENCE</scope>
    <source>
        <strain evidence="3">SORGH_AS_0457</strain>
    </source>
</reference>
<feature type="region of interest" description="Disordered" evidence="1">
    <location>
        <begin position="152"/>
        <end position="193"/>
    </location>
</feature>
<proteinExistence type="predicted"/>
<organism evidence="3 4">
    <name type="scientific">Stenotrophomonas rhizophila</name>
    <dbReference type="NCBI Taxonomy" id="216778"/>
    <lineage>
        <taxon>Bacteria</taxon>
        <taxon>Pseudomonadati</taxon>
        <taxon>Pseudomonadota</taxon>
        <taxon>Gammaproteobacteria</taxon>
        <taxon>Lysobacterales</taxon>
        <taxon>Lysobacteraceae</taxon>
        <taxon>Stenotrophomonas</taxon>
    </lineage>
</organism>
<feature type="transmembrane region" description="Helical" evidence="2">
    <location>
        <begin position="6"/>
        <end position="33"/>
    </location>
</feature>
<dbReference type="RefSeq" id="WP_307106975.1">
    <property type="nucleotide sequence ID" value="NZ_JAUTAS010000001.1"/>
</dbReference>